<dbReference type="Proteomes" id="UP000306808">
    <property type="component" value="Unassembled WGS sequence"/>
</dbReference>
<dbReference type="AlphaFoldDB" id="A0A4U0NYC1"/>
<proteinExistence type="inferred from homology"/>
<accession>A0A4U0NYC1</accession>
<dbReference type="GO" id="GO:0006308">
    <property type="term" value="P:DNA catabolic process"/>
    <property type="evidence" value="ECO:0007669"/>
    <property type="project" value="UniProtKB-UniRule"/>
</dbReference>
<evidence type="ECO:0000256" key="6">
    <source>
        <dbReference type="NCBIfam" id="TIGR01280"/>
    </source>
</evidence>
<comment type="caution">
    <text evidence="7">The sequence shown here is derived from an EMBL/GenBank/DDBJ whole genome shotgun (WGS) entry which is preliminary data.</text>
</comment>
<organism evidence="7 8">
    <name type="scientific">Sphingobacterium olei</name>
    <dbReference type="NCBI Taxonomy" id="2571155"/>
    <lineage>
        <taxon>Bacteria</taxon>
        <taxon>Pseudomonadati</taxon>
        <taxon>Bacteroidota</taxon>
        <taxon>Sphingobacteriia</taxon>
        <taxon>Sphingobacteriales</taxon>
        <taxon>Sphingobacteriaceae</taxon>
        <taxon>Sphingobacterium</taxon>
    </lineage>
</organism>
<sequence length="78" mass="8746">MANSYTYTEAFEELQIIVAEIETGKVNVDELSEKIKRASQLIALCKMKLTATEAEVDKLLAELTEELPQSDSEPPEEE</sequence>
<keyword evidence="4 7" id="KW-0378">Hydrolase</keyword>
<dbReference type="OrthoDB" id="9813898at2"/>
<evidence type="ECO:0000256" key="3">
    <source>
        <dbReference type="ARBA" id="ARBA00022722"/>
    </source>
</evidence>
<keyword evidence="8" id="KW-1185">Reference proteome</keyword>
<dbReference type="GO" id="GO:0009318">
    <property type="term" value="C:exodeoxyribonuclease VII complex"/>
    <property type="evidence" value="ECO:0007669"/>
    <property type="project" value="UniProtKB-UniRule"/>
</dbReference>
<evidence type="ECO:0000256" key="5">
    <source>
        <dbReference type="ARBA" id="ARBA00022839"/>
    </source>
</evidence>
<evidence type="ECO:0000313" key="7">
    <source>
        <dbReference type="EMBL" id="TJZ59851.1"/>
    </source>
</evidence>
<dbReference type="RefSeq" id="WP_136901793.1">
    <property type="nucleotide sequence ID" value="NZ_SUME01000005.1"/>
</dbReference>
<dbReference type="EC" id="3.1.11.6" evidence="6"/>
<comment type="similarity">
    <text evidence="1">Belongs to the XseB family.</text>
</comment>
<evidence type="ECO:0000313" key="8">
    <source>
        <dbReference type="Proteomes" id="UP000306808"/>
    </source>
</evidence>
<dbReference type="GO" id="GO:0008855">
    <property type="term" value="F:exodeoxyribonuclease VII activity"/>
    <property type="evidence" value="ECO:0007669"/>
    <property type="project" value="UniProtKB-UniRule"/>
</dbReference>
<evidence type="ECO:0000256" key="1">
    <source>
        <dbReference type="ARBA" id="ARBA00009998"/>
    </source>
</evidence>
<keyword evidence="3" id="KW-0540">Nuclease</keyword>
<protein>
    <recommendedName>
        <fullName evidence="6">Exodeoxyribonuclease VII small subunit</fullName>
        <ecNumber evidence="6">3.1.11.6</ecNumber>
    </recommendedName>
</protein>
<evidence type="ECO:0000256" key="4">
    <source>
        <dbReference type="ARBA" id="ARBA00022801"/>
    </source>
</evidence>
<dbReference type="NCBIfam" id="TIGR01280">
    <property type="entry name" value="xseB"/>
    <property type="match status" value="1"/>
</dbReference>
<dbReference type="Gene3D" id="1.10.287.1040">
    <property type="entry name" value="Exonuclease VII, small subunit"/>
    <property type="match status" value="1"/>
</dbReference>
<evidence type="ECO:0000256" key="2">
    <source>
        <dbReference type="ARBA" id="ARBA00022490"/>
    </source>
</evidence>
<dbReference type="InterPro" id="IPR003761">
    <property type="entry name" value="Exonuc_VII_S"/>
</dbReference>
<keyword evidence="5" id="KW-0269">Exonuclease</keyword>
<gene>
    <name evidence="7" type="primary">xseB</name>
    <name evidence="7" type="ORF">FAZ15_13215</name>
</gene>
<keyword evidence="2" id="KW-0963">Cytoplasm</keyword>
<dbReference type="SUPFAM" id="SSF116842">
    <property type="entry name" value="XseB-like"/>
    <property type="match status" value="1"/>
</dbReference>
<name>A0A4U0NYC1_9SPHI</name>
<dbReference type="EMBL" id="SUME01000005">
    <property type="protein sequence ID" value="TJZ59851.1"/>
    <property type="molecule type" value="Genomic_DNA"/>
</dbReference>
<reference evidence="7 8" key="1">
    <citation type="submission" date="2019-04" db="EMBL/GenBank/DDBJ databases">
        <title>Sphingobacterium olei sp. nov., isolated from oil-contaminated soil.</title>
        <authorList>
            <person name="Liu B."/>
        </authorList>
    </citation>
    <scope>NUCLEOTIDE SEQUENCE [LARGE SCALE GENOMIC DNA]</scope>
    <source>
        <strain evidence="7 8">HAL-9</strain>
    </source>
</reference>
<dbReference type="Pfam" id="PF02609">
    <property type="entry name" value="Exonuc_VII_S"/>
    <property type="match status" value="1"/>
</dbReference>
<dbReference type="InterPro" id="IPR037004">
    <property type="entry name" value="Exonuc_VII_ssu_sf"/>
</dbReference>